<dbReference type="GO" id="GO:0016805">
    <property type="term" value="F:dipeptidase activity"/>
    <property type="evidence" value="ECO:0007669"/>
    <property type="project" value="UniProtKB-KW"/>
</dbReference>
<evidence type="ECO:0000259" key="1">
    <source>
        <dbReference type="Pfam" id="PF00557"/>
    </source>
</evidence>
<dbReference type="Gene3D" id="3.90.230.10">
    <property type="entry name" value="Creatinase/methionine aminopeptidase superfamily"/>
    <property type="match status" value="1"/>
</dbReference>
<dbReference type="InterPro" id="IPR000994">
    <property type="entry name" value="Pept_M24"/>
</dbReference>
<sequence length="399" mass="44772">MPRNTQHHLTPREELYGRIRRFQERLRAAGVDLALIIQNADLFYFSGTCQDAHLMIPAQGEPLMMVRKSYERALKESALDRVTQLKNLAAVRSGIEKYFKGSSRVGLEMDVLPANLFFRYKELLKPMEVVDVSEEIRKTRMIKSPYEIDRLKDSARLSTEMFSQVPSFLRVGMSEVELAGRIEQYMRERGHQGALRVRAFNQEAHMGHLMSGWTAACPSFFNGPTGGAGLNPSFPQSAGYKKIGRNEPIVVDYATVVNGYISDHTRIFSFGQVSDKLTLAHNISLEIKRFFMREAKPGSDGKDLYYSAYQMVQKAGLSEQYMGFGSGVNFVGHGTGLELDELPVIARNHHIILQPGMAFALEPKFVFPNEGAVGIEDTLVVTETGLEQLTGHDDSIQIL</sequence>
<comment type="caution">
    <text evidence="3">The sequence shown here is derived from an EMBL/GenBank/DDBJ whole genome shotgun (WGS) entry which is preliminary data.</text>
</comment>
<feature type="domain" description="Peptidase M24" evidence="1">
    <location>
        <begin position="150"/>
        <end position="383"/>
    </location>
</feature>
<evidence type="ECO:0000313" key="3">
    <source>
        <dbReference type="EMBL" id="TEB09561.1"/>
    </source>
</evidence>
<dbReference type="PANTHER" id="PTHR46112">
    <property type="entry name" value="AMINOPEPTIDASE"/>
    <property type="match status" value="1"/>
</dbReference>
<organism evidence="3 4">
    <name type="scientific">Pelotomaculum propionicicum</name>
    <dbReference type="NCBI Taxonomy" id="258475"/>
    <lineage>
        <taxon>Bacteria</taxon>
        <taxon>Bacillati</taxon>
        <taxon>Bacillota</taxon>
        <taxon>Clostridia</taxon>
        <taxon>Eubacteriales</taxon>
        <taxon>Desulfotomaculaceae</taxon>
        <taxon>Pelotomaculum</taxon>
    </lineage>
</organism>
<dbReference type="SUPFAM" id="SSF53092">
    <property type="entry name" value="Creatinase/prolidase N-terminal domain"/>
    <property type="match status" value="1"/>
</dbReference>
<dbReference type="Gene3D" id="3.40.350.10">
    <property type="entry name" value="Creatinase/prolidase N-terminal domain"/>
    <property type="match status" value="1"/>
</dbReference>
<accession>A0A4Y7RL84</accession>
<name>A0A4Y7RL84_9FIRM</name>
<dbReference type="SUPFAM" id="SSF55920">
    <property type="entry name" value="Creatinase/aminopeptidase"/>
    <property type="match status" value="1"/>
</dbReference>
<dbReference type="AlphaFoldDB" id="A0A4Y7RL84"/>
<dbReference type="Proteomes" id="UP000297597">
    <property type="component" value="Unassembled WGS sequence"/>
</dbReference>
<proteinExistence type="predicted"/>
<protein>
    <submittedName>
        <fullName evidence="3">Putative dipeptidase PepE</fullName>
        <ecNumber evidence="3">3.4.13.-</ecNumber>
    </submittedName>
</protein>
<evidence type="ECO:0000259" key="2">
    <source>
        <dbReference type="Pfam" id="PF01321"/>
    </source>
</evidence>
<dbReference type="PANTHER" id="PTHR46112:SF2">
    <property type="entry name" value="XAA-PRO AMINOPEPTIDASE P-RELATED"/>
    <property type="match status" value="1"/>
</dbReference>
<dbReference type="Pfam" id="PF00557">
    <property type="entry name" value="Peptidase_M24"/>
    <property type="match status" value="1"/>
</dbReference>
<feature type="domain" description="Creatinase N-terminal" evidence="2">
    <location>
        <begin position="18"/>
        <end position="142"/>
    </location>
</feature>
<dbReference type="InterPro" id="IPR029149">
    <property type="entry name" value="Creatin/AminoP/Spt16_N"/>
</dbReference>
<evidence type="ECO:0000313" key="4">
    <source>
        <dbReference type="Proteomes" id="UP000297597"/>
    </source>
</evidence>
<keyword evidence="3" id="KW-0645">Protease</keyword>
<dbReference type="EC" id="3.4.13.-" evidence="3"/>
<keyword evidence="3" id="KW-0224">Dipeptidase</keyword>
<dbReference type="RefSeq" id="WP_134214871.1">
    <property type="nucleotide sequence ID" value="NZ_QFFZ01000044.1"/>
</dbReference>
<dbReference type="InterPro" id="IPR050659">
    <property type="entry name" value="Peptidase_M24B"/>
</dbReference>
<gene>
    <name evidence="3" type="primary">pepE</name>
    <name evidence="3" type="ORF">Pmgp_03057</name>
</gene>
<dbReference type="OrthoDB" id="9806388at2"/>
<keyword evidence="3" id="KW-0378">Hydrolase</keyword>
<reference evidence="3 4" key="1">
    <citation type="journal article" date="2018" name="Environ. Microbiol.">
        <title>Novel energy conservation strategies and behaviour of Pelotomaculum schinkii driving syntrophic propionate catabolism.</title>
        <authorList>
            <person name="Hidalgo-Ahumada C.A.P."/>
            <person name="Nobu M.K."/>
            <person name="Narihiro T."/>
            <person name="Tamaki H."/>
            <person name="Liu W.T."/>
            <person name="Kamagata Y."/>
            <person name="Stams A.J.M."/>
            <person name="Imachi H."/>
            <person name="Sousa D.Z."/>
        </authorList>
    </citation>
    <scope>NUCLEOTIDE SEQUENCE [LARGE SCALE GENOMIC DNA]</scope>
    <source>
        <strain evidence="3 4">MGP</strain>
    </source>
</reference>
<dbReference type="Pfam" id="PF01321">
    <property type="entry name" value="Creatinase_N"/>
    <property type="match status" value="1"/>
</dbReference>
<dbReference type="InterPro" id="IPR036005">
    <property type="entry name" value="Creatinase/aminopeptidase-like"/>
</dbReference>
<dbReference type="InterPro" id="IPR000587">
    <property type="entry name" value="Creatinase_N"/>
</dbReference>
<keyword evidence="4" id="KW-1185">Reference proteome</keyword>
<dbReference type="EMBL" id="QFFZ01000044">
    <property type="protein sequence ID" value="TEB09561.1"/>
    <property type="molecule type" value="Genomic_DNA"/>
</dbReference>